<dbReference type="InterPro" id="IPR011992">
    <property type="entry name" value="EF-hand-dom_pair"/>
</dbReference>
<dbReference type="PANTHER" id="PTHR46212:SF3">
    <property type="entry name" value="GH27120P"/>
    <property type="match status" value="1"/>
</dbReference>
<dbReference type="InterPro" id="IPR051426">
    <property type="entry name" value="Peflin/Sorcin_CaBP"/>
</dbReference>
<feature type="compositionally biased region" description="Low complexity" evidence="6">
    <location>
        <begin position="29"/>
        <end position="60"/>
    </location>
</feature>
<gene>
    <name evidence="8" type="ORF">CAAN4_D08922</name>
</gene>
<dbReference type="PROSITE" id="PS00018">
    <property type="entry name" value="EF_HAND_1"/>
    <property type="match status" value="2"/>
</dbReference>
<dbReference type="Pfam" id="PF13499">
    <property type="entry name" value="EF-hand_7"/>
    <property type="match status" value="1"/>
</dbReference>
<accession>A0ABP0EBI8</accession>
<evidence type="ECO:0000313" key="8">
    <source>
        <dbReference type="EMBL" id="CAK7904331.1"/>
    </source>
</evidence>
<dbReference type="Gene3D" id="1.10.238.10">
    <property type="entry name" value="EF-hand"/>
    <property type="match status" value="1"/>
</dbReference>
<dbReference type="PANTHER" id="PTHR46212">
    <property type="entry name" value="PEFLIN"/>
    <property type="match status" value="1"/>
</dbReference>
<dbReference type="SMART" id="SM00054">
    <property type="entry name" value="EFh"/>
    <property type="match status" value="4"/>
</dbReference>
<name>A0ABP0EBI8_9ASCO</name>
<dbReference type="InterPro" id="IPR018247">
    <property type="entry name" value="EF_Hand_1_Ca_BS"/>
</dbReference>
<evidence type="ECO:0000313" key="9">
    <source>
        <dbReference type="Proteomes" id="UP001497600"/>
    </source>
</evidence>
<evidence type="ECO:0000259" key="7">
    <source>
        <dbReference type="PROSITE" id="PS50222"/>
    </source>
</evidence>
<dbReference type="PROSITE" id="PS50222">
    <property type="entry name" value="EF_HAND_2"/>
    <property type="match status" value="2"/>
</dbReference>
<evidence type="ECO:0000256" key="5">
    <source>
        <dbReference type="ARBA" id="ARBA00022837"/>
    </source>
</evidence>
<keyword evidence="3" id="KW-0479">Metal-binding</keyword>
<evidence type="ECO:0000256" key="4">
    <source>
        <dbReference type="ARBA" id="ARBA00022737"/>
    </source>
</evidence>
<keyword evidence="4" id="KW-0677">Repeat</keyword>
<organism evidence="8 9">
    <name type="scientific">[Candida] anglica</name>
    <dbReference type="NCBI Taxonomy" id="148631"/>
    <lineage>
        <taxon>Eukaryota</taxon>
        <taxon>Fungi</taxon>
        <taxon>Dikarya</taxon>
        <taxon>Ascomycota</taxon>
        <taxon>Saccharomycotina</taxon>
        <taxon>Pichiomycetes</taxon>
        <taxon>Debaryomycetaceae</taxon>
        <taxon>Kurtzmaniella</taxon>
    </lineage>
</organism>
<feature type="compositionally biased region" description="Polar residues" evidence="6">
    <location>
        <begin position="119"/>
        <end position="134"/>
    </location>
</feature>
<protein>
    <recommendedName>
        <fullName evidence="7">EF-hand domain-containing protein</fullName>
    </recommendedName>
</protein>
<evidence type="ECO:0000256" key="3">
    <source>
        <dbReference type="ARBA" id="ARBA00022723"/>
    </source>
</evidence>
<dbReference type="SUPFAM" id="SSF47473">
    <property type="entry name" value="EF-hand"/>
    <property type="match status" value="1"/>
</dbReference>
<dbReference type="EMBL" id="OZ004256">
    <property type="protein sequence ID" value="CAK7904331.1"/>
    <property type="molecule type" value="Genomic_DNA"/>
</dbReference>
<dbReference type="InterPro" id="IPR002048">
    <property type="entry name" value="EF_hand_dom"/>
</dbReference>
<dbReference type="Proteomes" id="UP001497600">
    <property type="component" value="Chromosome D"/>
</dbReference>
<evidence type="ECO:0000256" key="6">
    <source>
        <dbReference type="SAM" id="MobiDB-lite"/>
    </source>
</evidence>
<feature type="compositionally biased region" description="Polar residues" evidence="6">
    <location>
        <begin position="181"/>
        <end position="195"/>
    </location>
</feature>
<evidence type="ECO:0000256" key="2">
    <source>
        <dbReference type="ARBA" id="ARBA00022490"/>
    </source>
</evidence>
<feature type="domain" description="EF-hand" evidence="7">
    <location>
        <begin position="245"/>
        <end position="280"/>
    </location>
</feature>
<comment type="subcellular location">
    <subcellularLocation>
        <location evidence="1">Cytoplasm</location>
    </subcellularLocation>
</comment>
<keyword evidence="9" id="KW-1185">Reference proteome</keyword>
<evidence type="ECO:0000256" key="1">
    <source>
        <dbReference type="ARBA" id="ARBA00004496"/>
    </source>
</evidence>
<dbReference type="CDD" id="cd16180">
    <property type="entry name" value="EFh_PEF_Group_I"/>
    <property type="match status" value="1"/>
</dbReference>
<reference evidence="8 9" key="1">
    <citation type="submission" date="2024-01" db="EMBL/GenBank/DDBJ databases">
        <authorList>
            <consortium name="Genoscope - CEA"/>
            <person name="William W."/>
        </authorList>
    </citation>
    <scope>NUCLEOTIDE SEQUENCE [LARGE SCALE GENOMIC DNA]</scope>
    <source>
        <strain evidence="8 9">29B2s-10</strain>
    </source>
</reference>
<keyword evidence="2" id="KW-0963">Cytoplasm</keyword>
<feature type="compositionally biased region" description="Low complexity" evidence="6">
    <location>
        <begin position="211"/>
        <end position="224"/>
    </location>
</feature>
<feature type="domain" description="EF-hand" evidence="7">
    <location>
        <begin position="315"/>
        <end position="350"/>
    </location>
</feature>
<sequence length="424" mass="48449">MPVDDLPSYPTPQQAAYIMDPPRKSSHPQQGQYKSSSSQSVGKSKYGHSQQPQSYQSYQQAPPPPQPVQIQQQPPQQQYYQQPYYQQKPQGPVAIPQQQHQQQHQHIGHIQQAQPLPVPQQNYYGGTSPNSRYGQPQSQQLPPPPMHPQQQSQHSQYQQQVPPPQQQQQQSQHYQQEYAPPSQSQHSSRYNSVSDQTQTQSHPQKKPPPSQSIQYIQSSKNSNNRSKESLEYSKSPPQQISAKQKLENELRSVFDKVDSNHSGKISPKELSAALLNFDHSRFNDSTVLLMIKVFTTPDSDSSRSLNFDQFVQLWKHLSTYKKLFISADSDKSGDVSFGEFQKILEQMRYKLDVDLVLHLFSKYSAKTSSGESNGAIGKLKFDGFIELLVYLRKLTEIFRKYDKGLTGVATINFQEFLFEVTNLP</sequence>
<feature type="region of interest" description="Disordered" evidence="6">
    <location>
        <begin position="1"/>
        <end position="243"/>
    </location>
</feature>
<keyword evidence="5" id="KW-0106">Calcium</keyword>
<feature type="compositionally biased region" description="Low complexity" evidence="6">
    <location>
        <begin position="148"/>
        <end position="176"/>
    </location>
</feature>
<proteinExistence type="predicted"/>
<feature type="compositionally biased region" description="Low complexity" evidence="6">
    <location>
        <begin position="68"/>
        <end position="115"/>
    </location>
</feature>
<dbReference type="Pfam" id="PF13202">
    <property type="entry name" value="EF-hand_5"/>
    <property type="match status" value="1"/>
</dbReference>